<dbReference type="Proteomes" id="UP000324832">
    <property type="component" value="Unassembled WGS sequence"/>
</dbReference>
<gene>
    <name evidence="1" type="ORF">LSINAPIS_LOCUS10002</name>
</gene>
<protein>
    <submittedName>
        <fullName evidence="1">Uncharacterized protein</fullName>
    </submittedName>
</protein>
<dbReference type="AlphaFoldDB" id="A0A5E4QMA3"/>
<sequence length="75" mass="7912">MLCGGYTIQFAVKGSINVPYSGVQLGHLELRSLGLHPSKVLTDAGSINVPYSGVQLGHLELRSLGLHPSKVLTDA</sequence>
<accession>A0A5E4QMA3</accession>
<dbReference type="EMBL" id="FZQP02003934">
    <property type="protein sequence ID" value="VVC99054.1"/>
    <property type="molecule type" value="Genomic_DNA"/>
</dbReference>
<proteinExistence type="predicted"/>
<organism evidence="1 2">
    <name type="scientific">Leptidea sinapis</name>
    <dbReference type="NCBI Taxonomy" id="189913"/>
    <lineage>
        <taxon>Eukaryota</taxon>
        <taxon>Metazoa</taxon>
        <taxon>Ecdysozoa</taxon>
        <taxon>Arthropoda</taxon>
        <taxon>Hexapoda</taxon>
        <taxon>Insecta</taxon>
        <taxon>Pterygota</taxon>
        <taxon>Neoptera</taxon>
        <taxon>Endopterygota</taxon>
        <taxon>Lepidoptera</taxon>
        <taxon>Glossata</taxon>
        <taxon>Ditrysia</taxon>
        <taxon>Papilionoidea</taxon>
        <taxon>Pieridae</taxon>
        <taxon>Dismorphiinae</taxon>
        <taxon>Leptidea</taxon>
    </lineage>
</organism>
<evidence type="ECO:0000313" key="1">
    <source>
        <dbReference type="EMBL" id="VVC99054.1"/>
    </source>
</evidence>
<reference evidence="1 2" key="1">
    <citation type="submission" date="2017-07" db="EMBL/GenBank/DDBJ databases">
        <authorList>
            <person name="Talla V."/>
            <person name="Backstrom N."/>
        </authorList>
    </citation>
    <scope>NUCLEOTIDE SEQUENCE [LARGE SCALE GENOMIC DNA]</scope>
</reference>
<name>A0A5E4QMA3_9NEOP</name>
<evidence type="ECO:0000313" key="2">
    <source>
        <dbReference type="Proteomes" id="UP000324832"/>
    </source>
</evidence>
<keyword evidence="2" id="KW-1185">Reference proteome</keyword>